<dbReference type="PANTHER" id="PTHR43471">
    <property type="entry name" value="ABC TRANSPORTER PERMEASE"/>
    <property type="match status" value="1"/>
</dbReference>
<dbReference type="Pfam" id="PF12679">
    <property type="entry name" value="ABC2_membrane_2"/>
    <property type="match status" value="1"/>
</dbReference>
<dbReference type="GO" id="GO:0005886">
    <property type="term" value="C:plasma membrane"/>
    <property type="evidence" value="ECO:0007669"/>
    <property type="project" value="UniProtKB-SubCell"/>
</dbReference>
<protein>
    <recommendedName>
        <fullName evidence="4">ABC-2 type transporter</fullName>
    </recommendedName>
</protein>
<evidence type="ECO:0000313" key="3">
    <source>
        <dbReference type="Proteomes" id="UP000000391"/>
    </source>
</evidence>
<proteinExistence type="predicted"/>
<dbReference type="GeneID" id="9347134"/>
<dbReference type="GO" id="GO:0140359">
    <property type="term" value="F:ABC-type transporter activity"/>
    <property type="evidence" value="ECO:0007669"/>
    <property type="project" value="InterPro"/>
</dbReference>
<dbReference type="RefSeq" id="WP_013194911.1">
    <property type="nucleotide sequence ID" value="NC_014253.1"/>
</dbReference>
<dbReference type="OrthoDB" id="86287at2157"/>
<dbReference type="KEGG" id="mev:Metev_1494"/>
<keyword evidence="1" id="KW-0812">Transmembrane</keyword>
<dbReference type="HOGENOM" id="CLU_068384_1_0_2"/>
<dbReference type="Proteomes" id="UP000000391">
    <property type="component" value="Chromosome"/>
</dbReference>
<reference evidence="2 3" key="1">
    <citation type="submission" date="2010-06" db="EMBL/GenBank/DDBJ databases">
        <title>Complete sequence chromosome of Methanohalobium evestigatum Z-7303.</title>
        <authorList>
            <consortium name="US DOE Joint Genome Institute"/>
            <person name="Lucas S."/>
            <person name="Copeland A."/>
            <person name="Lapidus A."/>
            <person name="Cheng J.-F."/>
            <person name="Bruce D."/>
            <person name="Goodwin L."/>
            <person name="Pitluck S."/>
            <person name="Saunders E."/>
            <person name="Detter J.C."/>
            <person name="Han C."/>
            <person name="Tapia R."/>
            <person name="Land M."/>
            <person name="Hauser L."/>
            <person name="Kyrpides N."/>
            <person name="Mikhailova N."/>
            <person name="Sieprawska-Lupa M."/>
            <person name="Whitman W.B."/>
            <person name="Anderson I."/>
            <person name="Woyke T."/>
        </authorList>
    </citation>
    <scope>NUCLEOTIDE SEQUENCE [LARGE SCALE GENOMIC DNA]</scope>
    <source>
        <strain evidence="3">ATCC BAA-1072 / DSM 3721 / NBRC 107634 / OCM 161 / Z-7303</strain>
    </source>
</reference>
<evidence type="ECO:0000256" key="1">
    <source>
        <dbReference type="SAM" id="Phobius"/>
    </source>
</evidence>
<evidence type="ECO:0000313" key="2">
    <source>
        <dbReference type="EMBL" id="ADI74346.1"/>
    </source>
</evidence>
<feature type="transmembrane region" description="Helical" evidence="1">
    <location>
        <begin position="23"/>
        <end position="41"/>
    </location>
</feature>
<feature type="transmembrane region" description="Helical" evidence="1">
    <location>
        <begin position="179"/>
        <end position="200"/>
    </location>
</feature>
<feature type="transmembrane region" description="Helical" evidence="1">
    <location>
        <begin position="106"/>
        <end position="131"/>
    </location>
</feature>
<feature type="transmembrane region" description="Helical" evidence="1">
    <location>
        <begin position="61"/>
        <end position="79"/>
    </location>
</feature>
<gene>
    <name evidence="2" type="ordered locus">Metev_1494</name>
</gene>
<dbReference type="EMBL" id="CP002069">
    <property type="protein sequence ID" value="ADI74346.1"/>
    <property type="molecule type" value="Genomic_DNA"/>
</dbReference>
<feature type="transmembrane region" description="Helical" evidence="1">
    <location>
        <begin position="271"/>
        <end position="294"/>
    </location>
</feature>
<name>D7E9S4_METEZ</name>
<keyword evidence="1" id="KW-1133">Transmembrane helix</keyword>
<dbReference type="STRING" id="644295.Metev_1494"/>
<accession>D7E9S4</accession>
<organism evidence="2 3">
    <name type="scientific">Methanohalobium evestigatum (strain ATCC BAA-1072 / DSM 3721 / NBRC 107634 / OCM 161 / Z-7303)</name>
    <dbReference type="NCBI Taxonomy" id="644295"/>
    <lineage>
        <taxon>Archaea</taxon>
        <taxon>Methanobacteriati</taxon>
        <taxon>Methanobacteriota</taxon>
        <taxon>Stenosarchaea group</taxon>
        <taxon>Methanomicrobia</taxon>
        <taxon>Methanosarcinales</taxon>
        <taxon>Methanosarcinaceae</taxon>
        <taxon>Methanohalobium</taxon>
    </lineage>
</organism>
<feature type="transmembrane region" description="Helical" evidence="1">
    <location>
        <begin position="143"/>
        <end position="167"/>
    </location>
</feature>
<sequence>MKHNTLNVFVIAQKEIEDNLQSSRFKVLLFIFTLIVFSFSVREGMSGSNIFEQGFLDVAQIMGIFLPIVGIAIGFDAVVKERKSSSLTIFLTHPVFKDNIITGKMVAGLVTLAMVIVISVIFSVGTVLILTGVPVGLMELNRIFLFGIITFVYLSVFLAMGILLSIFSSNQTNSFIYGIVIWIILILMFGTISSATASIATGESIIDMENNQEAAKLNSDMQKLTPIHHYAEAVTGFSGISVGSVNFNSDQKASSGVFDLSHTLGKWFNDYWMNIVTLLVMQFLLFAASFAMFMHKDVNR</sequence>
<dbReference type="AlphaFoldDB" id="D7E9S4"/>
<evidence type="ECO:0008006" key="4">
    <source>
        <dbReference type="Google" id="ProtNLM"/>
    </source>
</evidence>
<keyword evidence="3" id="KW-1185">Reference proteome</keyword>
<keyword evidence="1" id="KW-0472">Membrane</keyword>
<dbReference type="PANTHER" id="PTHR43471:SF14">
    <property type="entry name" value="ABC-2 TYPE TRANSPORT SYSTEM PERMEASE PROTEIN"/>
    <property type="match status" value="1"/>
</dbReference>